<name>A0A8B8AFT4_CRAVI</name>
<keyword evidence="2" id="KW-0732">Signal</keyword>
<evidence type="ECO:0000313" key="4">
    <source>
        <dbReference type="RefSeq" id="XP_022290040.1"/>
    </source>
</evidence>
<dbReference type="GeneID" id="111101739"/>
<organism evidence="3 4">
    <name type="scientific">Crassostrea virginica</name>
    <name type="common">Eastern oyster</name>
    <dbReference type="NCBI Taxonomy" id="6565"/>
    <lineage>
        <taxon>Eukaryota</taxon>
        <taxon>Metazoa</taxon>
        <taxon>Spiralia</taxon>
        <taxon>Lophotrochozoa</taxon>
        <taxon>Mollusca</taxon>
        <taxon>Bivalvia</taxon>
        <taxon>Autobranchia</taxon>
        <taxon>Pteriomorphia</taxon>
        <taxon>Ostreida</taxon>
        <taxon>Ostreoidea</taxon>
        <taxon>Ostreidae</taxon>
        <taxon>Crassostrea</taxon>
    </lineage>
</organism>
<feature type="transmembrane region" description="Helical" evidence="1">
    <location>
        <begin position="192"/>
        <end position="218"/>
    </location>
</feature>
<keyword evidence="1" id="KW-1133">Transmembrane helix</keyword>
<gene>
    <name evidence="4" type="primary">LOC111101739</name>
</gene>
<evidence type="ECO:0000256" key="1">
    <source>
        <dbReference type="SAM" id="Phobius"/>
    </source>
</evidence>
<dbReference type="OrthoDB" id="6205623at2759"/>
<protein>
    <submittedName>
        <fullName evidence="4">Uncharacterized protein LOC111101739</fullName>
    </submittedName>
</protein>
<keyword evidence="1" id="KW-0472">Membrane</keyword>
<dbReference type="Proteomes" id="UP000694844">
    <property type="component" value="Chromosome 6"/>
</dbReference>
<keyword evidence="3" id="KW-1185">Reference proteome</keyword>
<proteinExistence type="predicted"/>
<keyword evidence="1" id="KW-0812">Transmembrane</keyword>
<accession>A0A8B8AFT4</accession>
<evidence type="ECO:0000256" key="2">
    <source>
        <dbReference type="SAM" id="SignalP"/>
    </source>
</evidence>
<feature type="signal peptide" evidence="2">
    <location>
        <begin position="1"/>
        <end position="24"/>
    </location>
</feature>
<dbReference type="AlphaFoldDB" id="A0A8B8AFT4"/>
<sequence length="242" mass="27023">MMAFMNAILKGFMILYFARIFVNADECIVSKSTVKKVKSCPQNAEEWGIAADKKGCEKVNHSFIYHCVMNTWRNETVEVCASAIRIVGKVCPEYNVGGCRIQRSKEPCSECLVSYNSSNSYLYQECYLDRVSYSLPSATYRPSFNVETSEGQILQGDFSASKSIKESSATKLYTSVPGEIVGVSLEFSQRQYIGNILVVVICAIVCIVLIISFMTYIYRKEGTSICKQPSVSETSKETLIPI</sequence>
<dbReference type="KEGG" id="cvn:111101739"/>
<feature type="chain" id="PRO_5034279164" evidence="2">
    <location>
        <begin position="25"/>
        <end position="242"/>
    </location>
</feature>
<evidence type="ECO:0000313" key="3">
    <source>
        <dbReference type="Proteomes" id="UP000694844"/>
    </source>
</evidence>
<dbReference type="RefSeq" id="XP_022290040.1">
    <property type="nucleotide sequence ID" value="XM_022434332.1"/>
</dbReference>
<reference evidence="4" key="1">
    <citation type="submission" date="2025-08" db="UniProtKB">
        <authorList>
            <consortium name="RefSeq"/>
        </authorList>
    </citation>
    <scope>IDENTIFICATION</scope>
    <source>
        <tissue evidence="4">Whole sample</tissue>
    </source>
</reference>